<dbReference type="Gene3D" id="3.40.30.10">
    <property type="entry name" value="Glutaredoxin"/>
    <property type="match status" value="1"/>
</dbReference>
<gene>
    <name evidence="3" type="ORF">MUK42_33072</name>
</gene>
<evidence type="ECO:0000313" key="4">
    <source>
        <dbReference type="Proteomes" id="UP001055439"/>
    </source>
</evidence>
<feature type="domain" description="Glutaredoxin" evidence="2">
    <location>
        <begin position="336"/>
        <end position="403"/>
    </location>
</feature>
<accession>A0A9E7FB53</accession>
<protein>
    <submittedName>
        <fullName evidence="3">Glutaredoxin</fullName>
    </submittedName>
</protein>
<evidence type="ECO:0000259" key="2">
    <source>
        <dbReference type="Pfam" id="PF00462"/>
    </source>
</evidence>
<dbReference type="InterPro" id="IPR036249">
    <property type="entry name" value="Thioredoxin-like_sf"/>
</dbReference>
<feature type="region of interest" description="Disordered" evidence="1">
    <location>
        <begin position="93"/>
        <end position="125"/>
    </location>
</feature>
<dbReference type="Proteomes" id="UP001055439">
    <property type="component" value="Chromosome 3"/>
</dbReference>
<sequence length="497" mass="55135">MICKEDILMESKKCQPAIIGFQTSQFVHHICNAVSEARRIPEHVFSQSRFVPYVDPPTLIPKTSLLPPKLRLRSVPVTKQLLFLHLSMGCTTSKQARRDRRRSPSPLARSRSLPRDRKAGVGSNDHAVDLTSAALGSFKLDKEAKQSVGDDHGDLKSKLAEAKAWTEKMSKRIPTTPTETPPNEPEAVDALELMAGLEESAAPRFSSATVVDRHSFSFYPIHESNRVLGSTQGTVWSNALAFPSPIWKPAKIEEHAVGIGEFDPEVLSAFRKAMEELSPQHPCLLRSPESRTPSANVVHARISGFQERLDSKKANAKAGQDSELKRWPPGGEGKVVLYFTSLRGVRKTHEDCFLVRMILKGYGLRVDERDVSMDRGFRNELDEMLGADRVAVLLPSVFANGRYAGGVEEVRRMHEDGELSKAFGDCEAASEGGRGRPCEDCGDIRFVICGKCSGSCKVYVEEEEEEEEMEEWEDVGGGFRRCMECNENGIVRCPACC</sequence>
<dbReference type="PANTHER" id="PTHR45669:SF30">
    <property type="entry name" value="OS04G0641300 PROTEIN"/>
    <property type="match status" value="1"/>
</dbReference>
<organism evidence="3 4">
    <name type="scientific">Musa troglodytarum</name>
    <name type="common">fe'i banana</name>
    <dbReference type="NCBI Taxonomy" id="320322"/>
    <lineage>
        <taxon>Eukaryota</taxon>
        <taxon>Viridiplantae</taxon>
        <taxon>Streptophyta</taxon>
        <taxon>Embryophyta</taxon>
        <taxon>Tracheophyta</taxon>
        <taxon>Spermatophyta</taxon>
        <taxon>Magnoliopsida</taxon>
        <taxon>Liliopsida</taxon>
        <taxon>Zingiberales</taxon>
        <taxon>Musaceae</taxon>
        <taxon>Musa</taxon>
    </lineage>
</organism>
<dbReference type="Pfam" id="PF00462">
    <property type="entry name" value="Glutaredoxin"/>
    <property type="match status" value="1"/>
</dbReference>
<dbReference type="CDD" id="cd03031">
    <property type="entry name" value="GRX_GRX_like"/>
    <property type="match status" value="1"/>
</dbReference>
<dbReference type="SUPFAM" id="SSF52833">
    <property type="entry name" value="Thioredoxin-like"/>
    <property type="match status" value="1"/>
</dbReference>
<dbReference type="OrthoDB" id="423313at2759"/>
<evidence type="ECO:0000313" key="3">
    <source>
        <dbReference type="EMBL" id="URD92081.1"/>
    </source>
</evidence>
<dbReference type="EMBL" id="CP097505">
    <property type="protein sequence ID" value="URD92081.1"/>
    <property type="molecule type" value="Genomic_DNA"/>
</dbReference>
<proteinExistence type="predicted"/>
<evidence type="ECO:0000256" key="1">
    <source>
        <dbReference type="SAM" id="MobiDB-lite"/>
    </source>
</evidence>
<dbReference type="Pfam" id="PF23733">
    <property type="entry name" value="GRXCR1-2_C"/>
    <property type="match status" value="1"/>
</dbReference>
<reference evidence="3" key="1">
    <citation type="submission" date="2022-05" db="EMBL/GenBank/DDBJ databases">
        <title>The Musa troglodytarum L. genome provides insights into the mechanism of non-climacteric behaviour and enrichment of carotenoids.</title>
        <authorList>
            <person name="Wang J."/>
        </authorList>
    </citation>
    <scope>NUCLEOTIDE SEQUENCE</scope>
    <source>
        <tissue evidence="3">Leaf</tissue>
    </source>
</reference>
<keyword evidence="4" id="KW-1185">Reference proteome</keyword>
<name>A0A9E7FB53_9LILI</name>
<dbReference type="PANTHER" id="PTHR45669">
    <property type="entry name" value="GLUTAREDOXIN DOMAIN-CONTAINING CYSTEINE-RICH PROTEIN CG12206-RELATED"/>
    <property type="match status" value="1"/>
</dbReference>
<dbReference type="PROSITE" id="PS51354">
    <property type="entry name" value="GLUTAREDOXIN_2"/>
    <property type="match status" value="1"/>
</dbReference>
<dbReference type="InterPro" id="IPR002109">
    <property type="entry name" value="Glutaredoxin"/>
</dbReference>
<dbReference type="AlphaFoldDB" id="A0A9E7FB53"/>